<dbReference type="InterPro" id="IPR003594">
    <property type="entry name" value="HATPase_dom"/>
</dbReference>
<dbReference type="Pfam" id="PF00512">
    <property type="entry name" value="HisKA"/>
    <property type="match status" value="1"/>
</dbReference>
<dbReference type="Pfam" id="PF02518">
    <property type="entry name" value="HATPase_c"/>
    <property type="match status" value="1"/>
</dbReference>
<dbReference type="SUPFAM" id="SSF47384">
    <property type="entry name" value="Homodimeric domain of signal transducing histidine kinase"/>
    <property type="match status" value="1"/>
</dbReference>
<feature type="transmembrane region" description="Helical" evidence="6">
    <location>
        <begin position="258"/>
        <end position="277"/>
    </location>
</feature>
<name>A0A370N9W7_9BURK</name>
<feature type="transmembrane region" description="Helical" evidence="6">
    <location>
        <begin position="192"/>
        <end position="213"/>
    </location>
</feature>
<evidence type="ECO:0000313" key="9">
    <source>
        <dbReference type="EMBL" id="RDK02416.1"/>
    </source>
</evidence>
<protein>
    <recommendedName>
        <fullName evidence="2">histidine kinase</fullName>
        <ecNumber evidence="2">2.7.13.3</ecNumber>
    </recommendedName>
</protein>
<dbReference type="InterPro" id="IPR011622">
    <property type="entry name" value="7TMR_DISM_rcpt_extracell_dom2"/>
</dbReference>
<organism evidence="9 10">
    <name type="scientific">Paraburkholderia lacunae</name>
    <dbReference type="NCBI Taxonomy" id="2211104"/>
    <lineage>
        <taxon>Bacteria</taxon>
        <taxon>Pseudomonadati</taxon>
        <taxon>Pseudomonadota</taxon>
        <taxon>Betaproteobacteria</taxon>
        <taxon>Burkholderiales</taxon>
        <taxon>Burkholderiaceae</taxon>
        <taxon>Paraburkholderia</taxon>
    </lineage>
</organism>
<dbReference type="Gene3D" id="1.10.287.130">
    <property type="match status" value="1"/>
</dbReference>
<dbReference type="AlphaFoldDB" id="A0A370N9W7"/>
<accession>A0A370N9W7</accession>
<evidence type="ECO:0000313" key="10">
    <source>
        <dbReference type="Proteomes" id="UP000254875"/>
    </source>
</evidence>
<dbReference type="Gene3D" id="2.60.40.2380">
    <property type="match status" value="1"/>
</dbReference>
<dbReference type="GO" id="GO:0000155">
    <property type="term" value="F:phosphorelay sensor kinase activity"/>
    <property type="evidence" value="ECO:0007669"/>
    <property type="project" value="InterPro"/>
</dbReference>
<dbReference type="PRINTS" id="PR00344">
    <property type="entry name" value="BCTRLSENSOR"/>
</dbReference>
<dbReference type="PANTHER" id="PTHR43047">
    <property type="entry name" value="TWO-COMPONENT HISTIDINE PROTEIN KINASE"/>
    <property type="match status" value="1"/>
</dbReference>
<dbReference type="InterPro" id="IPR005467">
    <property type="entry name" value="His_kinase_dom"/>
</dbReference>
<dbReference type="EC" id="2.7.13.3" evidence="2"/>
<dbReference type="CDD" id="cd00082">
    <property type="entry name" value="HisKA"/>
    <property type="match status" value="1"/>
</dbReference>
<evidence type="ECO:0000256" key="6">
    <source>
        <dbReference type="SAM" id="Phobius"/>
    </source>
</evidence>
<dbReference type="PROSITE" id="PS50109">
    <property type="entry name" value="HIS_KIN"/>
    <property type="match status" value="1"/>
</dbReference>
<feature type="domain" description="Histidine kinase" evidence="8">
    <location>
        <begin position="457"/>
        <end position="672"/>
    </location>
</feature>
<feature type="chain" id="PRO_5016752742" description="histidine kinase" evidence="7">
    <location>
        <begin position="30"/>
        <end position="777"/>
    </location>
</feature>
<evidence type="ECO:0000256" key="5">
    <source>
        <dbReference type="ARBA" id="ARBA00022777"/>
    </source>
</evidence>
<feature type="transmembrane region" description="Helical" evidence="6">
    <location>
        <begin position="318"/>
        <end position="336"/>
    </location>
</feature>
<dbReference type="InterPro" id="IPR003661">
    <property type="entry name" value="HisK_dim/P_dom"/>
</dbReference>
<comment type="catalytic activity">
    <reaction evidence="1">
        <text>ATP + protein L-histidine = ADP + protein N-phospho-L-histidine.</text>
        <dbReference type="EC" id="2.7.13.3"/>
    </reaction>
</comment>
<sequence>MQSNAIMTTARWHRLLFLCLICWTTHSLAVDLDTTGQPTPRVPTLNQVQVFEDVAGKMGLDDILTLSAGNPRGFLPMQRDRLKPGFTHSAWWLRVVVKSRSSTALPLVLALPDARLQNVDFYTGRGGHWTHDGTGPADLPSRSSSSRYPLVDFTLAPGEQLLFLIRVASDTALTLEPRLYSATAYDGLEKRAALWDGGLIGGTLALAWCALLIAYFSRSASFLVLAALCAMTALFEAADRAYTKVYLWPHATEWSSRSVTVFGCIAVLLFIVFILRIAHDEKASLPARYILIGFALLECIAAIGAAFGNLFVFAQAGMYVNALFGVLTVGVAARLARQSTPTARIMLLTMIFSLFNFALRMLETLGSLPAGLAWLKSDIHPNPVVAIIGLATNLIVLAAWINHVGKQRIAARTELADWQRTEHDRLRDQVAQRTLALNEALLYAEEKNQQKIETLGYVSHDLRAPLATISSYARLLLHLADSKQTSLIHAIERSVNYQLGLIDELIGYAKAELQPLDIVPVATDLPALLDDIAEYALALCAQLNNQFHYQALTSLPRRLTIDGRRLQQVLLNLLSNASKFTRDGVVMMTVRARRQDDQWHMAFEVADTGIGIDIEEQSKLFTAFRQIQSVNGSTGLGLFIAQRIVHTMGGDLRVSSAPQRGTSFSFELIVPIAEDADASPSKVVPYSSGGSAQIRPPRKHRLAVTVPPESDRRELAVLAKDGRLTDIERWIENMIRIHPSCAAFLTDLRHCLEALDFAGIEALALATNETSHVSRHG</sequence>
<dbReference type="InterPro" id="IPR004358">
    <property type="entry name" value="Sig_transdc_His_kin-like_C"/>
</dbReference>
<dbReference type="SUPFAM" id="SSF55874">
    <property type="entry name" value="ATPase domain of HSP90 chaperone/DNA topoisomerase II/histidine kinase"/>
    <property type="match status" value="1"/>
</dbReference>
<dbReference type="Gene3D" id="3.30.565.10">
    <property type="entry name" value="Histidine kinase-like ATPase, C-terminal domain"/>
    <property type="match status" value="1"/>
</dbReference>
<keyword evidence="6" id="KW-0812">Transmembrane</keyword>
<dbReference type="Pfam" id="PF07696">
    <property type="entry name" value="7TMR-DISMED2"/>
    <property type="match status" value="1"/>
</dbReference>
<dbReference type="OrthoDB" id="9797243at2"/>
<dbReference type="Pfam" id="PF07695">
    <property type="entry name" value="7TMR-DISM_7TM"/>
    <property type="match status" value="1"/>
</dbReference>
<dbReference type="InterPro" id="IPR036097">
    <property type="entry name" value="HisK_dim/P_sf"/>
</dbReference>
<keyword evidence="10" id="KW-1185">Reference proteome</keyword>
<proteinExistence type="predicted"/>
<evidence type="ECO:0000256" key="3">
    <source>
        <dbReference type="ARBA" id="ARBA00022553"/>
    </source>
</evidence>
<evidence type="ECO:0000256" key="4">
    <source>
        <dbReference type="ARBA" id="ARBA00022679"/>
    </source>
</evidence>
<keyword evidence="6" id="KW-1133">Transmembrane helix</keyword>
<feature type="transmembrane region" description="Helical" evidence="6">
    <location>
        <begin position="220"/>
        <end position="238"/>
    </location>
</feature>
<keyword evidence="4" id="KW-0808">Transferase</keyword>
<feature type="signal peptide" evidence="7">
    <location>
        <begin position="1"/>
        <end position="29"/>
    </location>
</feature>
<dbReference type="CDD" id="cd16922">
    <property type="entry name" value="HATPase_EvgS-ArcB-TorS-like"/>
    <property type="match status" value="1"/>
</dbReference>
<feature type="transmembrane region" description="Helical" evidence="6">
    <location>
        <begin position="382"/>
        <end position="402"/>
    </location>
</feature>
<keyword evidence="3" id="KW-0597">Phosphoprotein</keyword>
<keyword evidence="6" id="KW-0472">Membrane</keyword>
<gene>
    <name evidence="9" type="ORF">DLM46_12535</name>
</gene>
<dbReference type="SMART" id="SM00388">
    <property type="entry name" value="HisKA"/>
    <property type="match status" value="1"/>
</dbReference>
<evidence type="ECO:0000256" key="7">
    <source>
        <dbReference type="SAM" id="SignalP"/>
    </source>
</evidence>
<evidence type="ECO:0000256" key="2">
    <source>
        <dbReference type="ARBA" id="ARBA00012438"/>
    </source>
</evidence>
<keyword evidence="7" id="KW-0732">Signal</keyword>
<keyword evidence="5 9" id="KW-0418">Kinase</keyword>
<dbReference type="Proteomes" id="UP000254875">
    <property type="component" value="Unassembled WGS sequence"/>
</dbReference>
<comment type="caution">
    <text evidence="9">The sequence shown here is derived from an EMBL/GenBank/DDBJ whole genome shotgun (WGS) entry which is preliminary data.</text>
</comment>
<feature type="transmembrane region" description="Helical" evidence="6">
    <location>
        <begin position="343"/>
        <end position="362"/>
    </location>
</feature>
<reference evidence="10" key="1">
    <citation type="submission" date="2018-05" db="EMBL/GenBank/DDBJ databases">
        <authorList>
            <person name="Feng T."/>
        </authorList>
    </citation>
    <scope>NUCLEOTIDE SEQUENCE [LARGE SCALE GENOMIC DNA]</scope>
    <source>
        <strain evidence="10">S27</strain>
    </source>
</reference>
<dbReference type="InterPro" id="IPR011623">
    <property type="entry name" value="7TMR_DISM_rcpt_extracell_dom1"/>
</dbReference>
<dbReference type="InterPro" id="IPR036890">
    <property type="entry name" value="HATPase_C_sf"/>
</dbReference>
<dbReference type="EMBL" id="QHKS01000007">
    <property type="protein sequence ID" value="RDK02416.1"/>
    <property type="molecule type" value="Genomic_DNA"/>
</dbReference>
<evidence type="ECO:0000256" key="1">
    <source>
        <dbReference type="ARBA" id="ARBA00000085"/>
    </source>
</evidence>
<dbReference type="SMART" id="SM00387">
    <property type="entry name" value="HATPase_c"/>
    <property type="match status" value="1"/>
</dbReference>
<dbReference type="RefSeq" id="WP_115101093.1">
    <property type="nucleotide sequence ID" value="NZ_QHKS01000007.1"/>
</dbReference>
<evidence type="ECO:0000259" key="8">
    <source>
        <dbReference type="PROSITE" id="PS50109"/>
    </source>
</evidence>
<feature type="transmembrane region" description="Helical" evidence="6">
    <location>
        <begin position="289"/>
        <end position="312"/>
    </location>
</feature>